<dbReference type="CDD" id="cd06747">
    <property type="entry name" value="PDZ_MYO18-like"/>
    <property type="match status" value="1"/>
</dbReference>
<dbReference type="Pfam" id="PF00595">
    <property type="entry name" value="PDZ"/>
    <property type="match status" value="1"/>
</dbReference>
<evidence type="ECO:0000313" key="5">
    <source>
        <dbReference type="Proteomes" id="UP000261540"/>
    </source>
</evidence>
<keyword evidence="1" id="KW-0677">Repeat</keyword>
<accession>A0A3B3S077</accession>
<protein>
    <recommendedName>
        <fullName evidence="3">PDZ domain-containing protein</fullName>
    </recommendedName>
</protein>
<evidence type="ECO:0000259" key="3">
    <source>
        <dbReference type="PROSITE" id="PS50106"/>
    </source>
</evidence>
<dbReference type="GO" id="GO:0016324">
    <property type="term" value="C:apical plasma membrane"/>
    <property type="evidence" value="ECO:0007669"/>
    <property type="project" value="TreeGrafter"/>
</dbReference>
<dbReference type="PANTHER" id="PTHR14191:SF4">
    <property type="entry name" value="NA(+)_H(+) EXCHANGE REGULATORY COFACTOR NHE-RF2"/>
    <property type="match status" value="1"/>
</dbReference>
<dbReference type="Ensembl" id="ENSPKIT00000004636.1">
    <property type="protein sequence ID" value="ENSPKIP00000023938.1"/>
    <property type="gene ID" value="ENSPKIG00000007376.1"/>
</dbReference>
<dbReference type="FunFam" id="2.30.42.10:FF:000059">
    <property type="entry name" value="unconventional myosin-XVIIIa isoform X1"/>
    <property type="match status" value="1"/>
</dbReference>
<dbReference type="GeneTree" id="ENSGT00940000155768"/>
<keyword evidence="5" id="KW-1185">Reference proteome</keyword>
<dbReference type="STRING" id="1676925.ENSPKIP00000023938"/>
<feature type="domain" description="PDZ" evidence="3">
    <location>
        <begin position="191"/>
        <end position="278"/>
    </location>
</feature>
<reference evidence="4" key="2">
    <citation type="submission" date="2025-09" db="UniProtKB">
        <authorList>
            <consortium name="Ensembl"/>
        </authorList>
    </citation>
    <scope>IDENTIFICATION</scope>
</reference>
<dbReference type="GO" id="GO:0072659">
    <property type="term" value="P:protein localization to plasma membrane"/>
    <property type="evidence" value="ECO:0007669"/>
    <property type="project" value="TreeGrafter"/>
</dbReference>
<feature type="compositionally biased region" description="Basic and acidic residues" evidence="2">
    <location>
        <begin position="1"/>
        <end position="17"/>
    </location>
</feature>
<feature type="region of interest" description="Disordered" evidence="2">
    <location>
        <begin position="1"/>
        <end position="31"/>
    </location>
</feature>
<proteinExistence type="predicted"/>
<dbReference type="SMART" id="SM00228">
    <property type="entry name" value="PDZ"/>
    <property type="match status" value="1"/>
</dbReference>
<dbReference type="PANTHER" id="PTHR14191">
    <property type="entry name" value="PDZ DOMAIN CONTAINING PROTEIN"/>
    <property type="match status" value="1"/>
</dbReference>
<organism evidence="4 5">
    <name type="scientific">Paramormyrops kingsleyae</name>
    <dbReference type="NCBI Taxonomy" id="1676925"/>
    <lineage>
        <taxon>Eukaryota</taxon>
        <taxon>Metazoa</taxon>
        <taxon>Chordata</taxon>
        <taxon>Craniata</taxon>
        <taxon>Vertebrata</taxon>
        <taxon>Euteleostomi</taxon>
        <taxon>Actinopterygii</taxon>
        <taxon>Neopterygii</taxon>
        <taxon>Teleostei</taxon>
        <taxon>Osteoglossocephala</taxon>
        <taxon>Osteoglossomorpha</taxon>
        <taxon>Osteoglossiformes</taxon>
        <taxon>Mormyridae</taxon>
        <taxon>Paramormyrops</taxon>
    </lineage>
</organism>
<dbReference type="InterPro" id="IPR001478">
    <property type="entry name" value="PDZ"/>
</dbReference>
<dbReference type="GO" id="GO:0005102">
    <property type="term" value="F:signaling receptor binding"/>
    <property type="evidence" value="ECO:0007669"/>
    <property type="project" value="TreeGrafter"/>
</dbReference>
<dbReference type="SUPFAM" id="SSF50156">
    <property type="entry name" value="PDZ domain-like"/>
    <property type="match status" value="1"/>
</dbReference>
<reference evidence="4" key="1">
    <citation type="submission" date="2025-08" db="UniProtKB">
        <authorList>
            <consortium name="Ensembl"/>
        </authorList>
    </citation>
    <scope>IDENTIFICATION</scope>
</reference>
<evidence type="ECO:0000256" key="2">
    <source>
        <dbReference type="SAM" id="MobiDB-lite"/>
    </source>
</evidence>
<dbReference type="InterPro" id="IPR051067">
    <property type="entry name" value="NHER"/>
</dbReference>
<dbReference type="InterPro" id="IPR036034">
    <property type="entry name" value="PDZ_sf"/>
</dbReference>
<dbReference type="AlphaFoldDB" id="A0A3B3S077"/>
<dbReference type="GO" id="GO:0043495">
    <property type="term" value="F:protein-membrane adaptor activity"/>
    <property type="evidence" value="ECO:0007669"/>
    <property type="project" value="TreeGrafter"/>
</dbReference>
<sequence length="390" mass="43205">MFHLIKKDKDKDAGKKEKREKREKKERMSVAELRSLEEMSVRRGFFHLPRGAKKEQKGRIEISGPMPVRPGTTETGDPAADTAGPGEEAKGGIGARRSSVRERAAKSLARQSSQVGHLMKRLSFSQKGSEDRPLEGAMPSPSPQTSDMPHKPGDPEPGLGPVKVPELVERTFAADLRLPAVVPPVLPDPRELEIRRRDTGDFGFSLRRTAMLERRAADGAVCKRVVHFAEPGSGLGLVPGDRLVEVNGLNVEGRNRDEIVEMIRQSGETVRLKVQPILELAELSRGWLRSSEGLRREVLEVKTEEEIAVEKAWYRTEKVWLIHKDGFSLGERAHPALSPHCPGNAETNMSRSESHCLTAMPPGGQQSSVHFLSLQPRCSSLRRTACQKGR</sequence>
<dbReference type="Gene3D" id="2.30.42.10">
    <property type="match status" value="1"/>
</dbReference>
<feature type="region of interest" description="Disordered" evidence="2">
    <location>
        <begin position="48"/>
        <end position="160"/>
    </location>
</feature>
<dbReference type="Proteomes" id="UP000261540">
    <property type="component" value="Unplaced"/>
</dbReference>
<evidence type="ECO:0000256" key="1">
    <source>
        <dbReference type="ARBA" id="ARBA00022737"/>
    </source>
</evidence>
<evidence type="ECO:0000313" key="4">
    <source>
        <dbReference type="Ensembl" id="ENSPKIP00000023938.1"/>
    </source>
</evidence>
<dbReference type="PROSITE" id="PS50106">
    <property type="entry name" value="PDZ"/>
    <property type="match status" value="1"/>
</dbReference>
<name>A0A3B3S077_9TELE</name>